<reference evidence="18" key="1">
    <citation type="submission" date="2025-08" db="UniProtKB">
        <authorList>
            <consortium name="RefSeq"/>
        </authorList>
    </citation>
    <scope>IDENTIFICATION</scope>
    <source>
        <strain evidence="18">Ishihara</strain>
        <tissue evidence="18">Whole body</tissue>
    </source>
</reference>
<dbReference type="SMART" id="SM00868">
    <property type="entry name" value="zf-AD"/>
    <property type="match status" value="1"/>
</dbReference>
<evidence type="ECO:0000256" key="3">
    <source>
        <dbReference type="ARBA" id="ARBA00022723"/>
    </source>
</evidence>
<dbReference type="InterPro" id="IPR013087">
    <property type="entry name" value="Znf_C2H2_type"/>
</dbReference>
<feature type="binding site" evidence="13">
    <location>
        <position position="8"/>
    </location>
    <ligand>
        <name>Zn(2+)</name>
        <dbReference type="ChEBI" id="CHEBI:29105"/>
    </ligand>
</feature>
<dbReference type="OrthoDB" id="8922241at2759"/>
<comment type="similarity">
    <text evidence="2">Belongs to the krueppel C2H2-type zinc-finger protein family.</text>
</comment>
<feature type="region of interest" description="Disordered" evidence="14">
    <location>
        <begin position="627"/>
        <end position="647"/>
    </location>
</feature>
<dbReference type="RefSeq" id="XP_022826587.1">
    <property type="nucleotide sequence ID" value="XM_022970819.1"/>
</dbReference>
<dbReference type="InterPro" id="IPR036236">
    <property type="entry name" value="Znf_C2H2_sf"/>
</dbReference>
<evidence type="ECO:0000259" key="16">
    <source>
        <dbReference type="PROSITE" id="PS51915"/>
    </source>
</evidence>
<dbReference type="Pfam" id="PF00096">
    <property type="entry name" value="zf-C2H2"/>
    <property type="match status" value="2"/>
</dbReference>
<name>A0A9J7EDF0_SPOLT</name>
<dbReference type="Gene3D" id="3.30.160.60">
    <property type="entry name" value="Classic Zinc Finger"/>
    <property type="match status" value="4"/>
</dbReference>
<protein>
    <submittedName>
        <fullName evidence="18">Zinc finger Y-chromosomal protein-like</fullName>
    </submittedName>
</protein>
<dbReference type="FunFam" id="3.30.160.60:FF:000100">
    <property type="entry name" value="Zinc finger 45-like"/>
    <property type="match status" value="1"/>
</dbReference>
<feature type="domain" description="C2H2-type" evidence="15">
    <location>
        <begin position="650"/>
        <end position="678"/>
    </location>
</feature>
<dbReference type="GO" id="GO:0005634">
    <property type="term" value="C:nucleus"/>
    <property type="evidence" value="ECO:0007669"/>
    <property type="project" value="UniProtKB-SubCell"/>
</dbReference>
<feature type="domain" description="ZAD" evidence="16">
    <location>
        <begin position="3"/>
        <end position="75"/>
    </location>
</feature>
<evidence type="ECO:0000256" key="11">
    <source>
        <dbReference type="ARBA" id="ARBA00037948"/>
    </source>
</evidence>
<feature type="domain" description="C2H2-type" evidence="15">
    <location>
        <begin position="806"/>
        <end position="833"/>
    </location>
</feature>
<dbReference type="PROSITE" id="PS00028">
    <property type="entry name" value="ZINC_FINGER_C2H2_1"/>
    <property type="match status" value="4"/>
</dbReference>
<dbReference type="AlphaFoldDB" id="A0A9J7EDF0"/>
<dbReference type="GO" id="GO:0000978">
    <property type="term" value="F:RNA polymerase II cis-regulatory region sequence-specific DNA binding"/>
    <property type="evidence" value="ECO:0007669"/>
    <property type="project" value="TreeGrafter"/>
</dbReference>
<feature type="binding site" evidence="13">
    <location>
        <position position="51"/>
    </location>
    <ligand>
        <name>Zn(2+)</name>
        <dbReference type="ChEBI" id="CHEBI:29105"/>
    </ligand>
</feature>
<evidence type="ECO:0000256" key="5">
    <source>
        <dbReference type="ARBA" id="ARBA00022771"/>
    </source>
</evidence>
<sequence>MEGFCRGCLIKYNDPMELLQYTEKYRRLFVYSTGLQVKRNDTFTFQLCKDCFLNMKQACKFKKQCRTSDKQFKNYKVLKDVGDPIDFCTFLKNCDDALTFRLPLTSGNSTPATQKRDDDNESTCTSIRNFMTDILQGEEMPDTEARIIREVIEEEADVLEDSLDSHWLQDDVSIDTDFRLDFSFSPFSTPRSVNNDHCYTPKKYVEQKEEQISFETVNTEKQTKILNDFTKAFQNDQNINDPDSFENKIMEKSESFKSIKEFYPFATKEPIVNVDPVKSANEQFKSSKAIKEITSFGTKEMSTKEIELKRTFANKHLKELCDFSLDSIEKPDSNKNDSLKELCDMTLNEFGQVKLENDAKNDEKLISDFSIDEIDGLDKSVSNLDLPSLDYSDKDRTSSMNFYTENIGSLKSNNEMSNSSINIEALLKDKPCTIDKNLEEALKNPDNKEFSLDELLVSPPVFQKTSAASTPTINNILFNVKLELPEADVNTNKTVGQCIEPYDNVQGDIEIFEEFFQNDTKEFDIDDIKRANVDDKEQWKRDSQLINIKVENEDSNDMDIVETTTHKENKQIENNEEIIQPTVEESVEDKKSINIDLKLIRIQFENEDTTDMDFEMAISKENKPIENKKTINDKEKNPRALEDGAEKEKSHCESCNKQFKNAKALSIHMAKIHGQVKRKASNNKNPVLCSECGLEMQDKSNFKRHLKVCSKPKIEFNCAICGESFSSRSRLKKHMSVHSIYTSRKSQKQYICSVCNVMMHKRNNFILHIRRHEKNYSTKCKECGKGFYRHSDLKVHMRQHTGETPFKCTYCDYSFTRQDVLSRHMKIHLGIMKYECDTCGQKFKRKYDVYLHIIKEKQCTLKPNGKIKRIVEKKLVKEAAKEVVKLDNKITVLYAVGANETIKKELPFLETELSN</sequence>
<comment type="subcellular location">
    <subcellularLocation>
        <location evidence="1">Nucleus</location>
    </subcellularLocation>
</comment>
<dbReference type="GO" id="GO:0008270">
    <property type="term" value="F:zinc ion binding"/>
    <property type="evidence" value="ECO:0007669"/>
    <property type="project" value="UniProtKB-UniRule"/>
</dbReference>
<gene>
    <name evidence="18" type="primary">LOC111356457</name>
</gene>
<feature type="binding site" evidence="13">
    <location>
        <position position="5"/>
    </location>
    <ligand>
        <name>Zn(2+)</name>
        <dbReference type="ChEBI" id="CHEBI:29105"/>
    </ligand>
</feature>
<keyword evidence="17" id="KW-1185">Reference proteome</keyword>
<dbReference type="InterPro" id="IPR050527">
    <property type="entry name" value="Snail/Krueppel_Znf"/>
</dbReference>
<keyword evidence="9" id="KW-0804">Transcription</keyword>
<evidence type="ECO:0000313" key="18">
    <source>
        <dbReference type="RefSeq" id="XP_022826587.1"/>
    </source>
</evidence>
<dbReference type="PROSITE" id="PS50157">
    <property type="entry name" value="ZINC_FINGER_C2H2_2"/>
    <property type="match status" value="5"/>
</dbReference>
<evidence type="ECO:0000256" key="8">
    <source>
        <dbReference type="ARBA" id="ARBA00023125"/>
    </source>
</evidence>
<organism evidence="17 18">
    <name type="scientific">Spodoptera litura</name>
    <name type="common">Asian cotton leafworm</name>
    <dbReference type="NCBI Taxonomy" id="69820"/>
    <lineage>
        <taxon>Eukaryota</taxon>
        <taxon>Metazoa</taxon>
        <taxon>Ecdysozoa</taxon>
        <taxon>Arthropoda</taxon>
        <taxon>Hexapoda</taxon>
        <taxon>Insecta</taxon>
        <taxon>Pterygota</taxon>
        <taxon>Neoptera</taxon>
        <taxon>Endopterygota</taxon>
        <taxon>Lepidoptera</taxon>
        <taxon>Glossata</taxon>
        <taxon>Ditrysia</taxon>
        <taxon>Noctuoidea</taxon>
        <taxon>Noctuidae</taxon>
        <taxon>Amphipyrinae</taxon>
        <taxon>Spodoptera</taxon>
    </lineage>
</organism>
<keyword evidence="8" id="KW-0238">DNA-binding</keyword>
<dbReference type="SMART" id="SM00355">
    <property type="entry name" value="ZnF_C2H2"/>
    <property type="match status" value="7"/>
</dbReference>
<keyword evidence="4" id="KW-0677">Repeat</keyword>
<feature type="binding site" evidence="13">
    <location>
        <position position="48"/>
    </location>
    <ligand>
        <name>Zn(2+)</name>
        <dbReference type="ChEBI" id="CHEBI:29105"/>
    </ligand>
</feature>
<dbReference type="Pfam" id="PF23611">
    <property type="entry name" value="zf-C2H2_16"/>
    <property type="match status" value="1"/>
</dbReference>
<feature type="domain" description="C2H2-type" evidence="15">
    <location>
        <begin position="778"/>
        <end position="805"/>
    </location>
</feature>
<evidence type="ECO:0000256" key="6">
    <source>
        <dbReference type="ARBA" id="ARBA00022833"/>
    </source>
</evidence>
<evidence type="ECO:0000256" key="4">
    <source>
        <dbReference type="ARBA" id="ARBA00022737"/>
    </source>
</evidence>
<keyword evidence="3 13" id="KW-0479">Metal-binding</keyword>
<dbReference type="GO" id="GO:0000981">
    <property type="term" value="F:DNA-binding transcription factor activity, RNA polymerase II-specific"/>
    <property type="evidence" value="ECO:0007669"/>
    <property type="project" value="TreeGrafter"/>
</dbReference>
<dbReference type="PANTHER" id="PTHR24388:SF54">
    <property type="entry name" value="PROTEIN ESCARGOT"/>
    <property type="match status" value="1"/>
</dbReference>
<keyword evidence="6 13" id="KW-0862">Zinc</keyword>
<feature type="domain" description="C2H2-type" evidence="15">
    <location>
        <begin position="834"/>
        <end position="863"/>
    </location>
</feature>
<keyword evidence="7" id="KW-0805">Transcription regulation</keyword>
<evidence type="ECO:0000256" key="7">
    <source>
        <dbReference type="ARBA" id="ARBA00023015"/>
    </source>
</evidence>
<dbReference type="SUPFAM" id="SSF57716">
    <property type="entry name" value="Glucocorticoid receptor-like (DNA-binding domain)"/>
    <property type="match status" value="1"/>
</dbReference>
<evidence type="ECO:0000259" key="15">
    <source>
        <dbReference type="PROSITE" id="PS50157"/>
    </source>
</evidence>
<evidence type="ECO:0000256" key="1">
    <source>
        <dbReference type="ARBA" id="ARBA00004123"/>
    </source>
</evidence>
<evidence type="ECO:0000256" key="13">
    <source>
        <dbReference type="PROSITE-ProRule" id="PRU01263"/>
    </source>
</evidence>
<evidence type="ECO:0000256" key="14">
    <source>
        <dbReference type="SAM" id="MobiDB-lite"/>
    </source>
</evidence>
<dbReference type="Proteomes" id="UP000301870">
    <property type="component" value="Chromosome 23"/>
</dbReference>
<evidence type="ECO:0000256" key="9">
    <source>
        <dbReference type="ARBA" id="ARBA00023163"/>
    </source>
</evidence>
<feature type="domain" description="C2H2-type" evidence="15">
    <location>
        <begin position="716"/>
        <end position="739"/>
    </location>
</feature>
<keyword evidence="5 12" id="KW-0863">Zinc-finger</keyword>
<dbReference type="PROSITE" id="PS51915">
    <property type="entry name" value="ZAD"/>
    <property type="match status" value="1"/>
</dbReference>
<dbReference type="SUPFAM" id="SSF57667">
    <property type="entry name" value="beta-beta-alpha zinc fingers"/>
    <property type="match status" value="3"/>
</dbReference>
<dbReference type="GeneID" id="111356457"/>
<accession>A0A9J7EDF0</accession>
<dbReference type="FunFam" id="3.30.160.60:FF:000478">
    <property type="entry name" value="Zinc finger protein 133"/>
    <property type="match status" value="1"/>
</dbReference>
<evidence type="ECO:0000313" key="17">
    <source>
        <dbReference type="Proteomes" id="UP000301870"/>
    </source>
</evidence>
<dbReference type="InterPro" id="IPR056438">
    <property type="entry name" value="Znf-C2H2_CTCF"/>
</dbReference>
<comment type="similarity">
    <text evidence="11">Belongs to the snail C2H2-type zinc-finger protein family.</text>
</comment>
<dbReference type="PANTHER" id="PTHR24388">
    <property type="entry name" value="ZINC FINGER PROTEIN"/>
    <property type="match status" value="1"/>
</dbReference>
<evidence type="ECO:0000256" key="12">
    <source>
        <dbReference type="PROSITE-ProRule" id="PRU00042"/>
    </source>
</evidence>
<keyword evidence="10" id="KW-0539">Nucleus</keyword>
<dbReference type="FunFam" id="3.30.160.60:FF:001480">
    <property type="entry name" value="Si:cabz01071911.3"/>
    <property type="match status" value="1"/>
</dbReference>
<dbReference type="InterPro" id="IPR012934">
    <property type="entry name" value="Znf_AD"/>
</dbReference>
<evidence type="ECO:0000256" key="10">
    <source>
        <dbReference type="ARBA" id="ARBA00023242"/>
    </source>
</evidence>
<dbReference type="KEGG" id="sliu:111356457"/>
<dbReference type="Pfam" id="PF12874">
    <property type="entry name" value="zf-met"/>
    <property type="match status" value="1"/>
</dbReference>
<proteinExistence type="inferred from homology"/>
<evidence type="ECO:0000256" key="2">
    <source>
        <dbReference type="ARBA" id="ARBA00006991"/>
    </source>
</evidence>